<feature type="domain" description="N-acetyltransferase" evidence="1">
    <location>
        <begin position="1"/>
        <end position="160"/>
    </location>
</feature>
<keyword evidence="3" id="KW-1185">Reference proteome</keyword>
<evidence type="ECO:0000259" key="1">
    <source>
        <dbReference type="PROSITE" id="PS51186"/>
    </source>
</evidence>
<proteinExistence type="predicted"/>
<accession>A0ABR7J943</accession>
<dbReference type="SUPFAM" id="SSF55729">
    <property type="entry name" value="Acyl-CoA N-acyltransferases (Nat)"/>
    <property type="match status" value="1"/>
</dbReference>
<dbReference type="RefSeq" id="WP_187010559.1">
    <property type="nucleotide sequence ID" value="NZ_JACRUI010000004.1"/>
</dbReference>
<dbReference type="CDD" id="cd04301">
    <property type="entry name" value="NAT_SF"/>
    <property type="match status" value="1"/>
</dbReference>
<dbReference type="PROSITE" id="PS51186">
    <property type="entry name" value="GNAT"/>
    <property type="match status" value="1"/>
</dbReference>
<sequence length="170" mass="18403">MITKATLQDIPALLSLINGAYRGESSKAGWTTEAELLGGQRTDGGELTQILLDPKNTLLKYTEADQILGCVLLTAEEKQLYLGMLSVAPQLQNSGIGAKLLAQADLHAKQLNLPKIVMTVISIRSELIAYYIRKGYVDTGLKAPFPKSHLHSVLGSETLDFVVLEKAIAL</sequence>
<dbReference type="EMBL" id="JACRUJ010000004">
    <property type="protein sequence ID" value="MBC5842058.1"/>
    <property type="molecule type" value="Genomic_DNA"/>
</dbReference>
<dbReference type="Proteomes" id="UP000629963">
    <property type="component" value="Unassembled WGS sequence"/>
</dbReference>
<dbReference type="Gene3D" id="3.40.630.30">
    <property type="match status" value="1"/>
</dbReference>
<gene>
    <name evidence="2" type="ORF">H8R23_11625</name>
</gene>
<dbReference type="InterPro" id="IPR000182">
    <property type="entry name" value="GNAT_dom"/>
</dbReference>
<dbReference type="Pfam" id="PF13673">
    <property type="entry name" value="Acetyltransf_10"/>
    <property type="match status" value="1"/>
</dbReference>
<evidence type="ECO:0000313" key="2">
    <source>
        <dbReference type="EMBL" id="MBC5842058.1"/>
    </source>
</evidence>
<evidence type="ECO:0000313" key="3">
    <source>
        <dbReference type="Proteomes" id="UP000629963"/>
    </source>
</evidence>
<name>A0ABR7J943_9FLAO</name>
<dbReference type="InterPro" id="IPR016181">
    <property type="entry name" value="Acyl_CoA_acyltransferase"/>
</dbReference>
<comment type="caution">
    <text evidence="2">The sequence shown here is derived from an EMBL/GenBank/DDBJ whole genome shotgun (WGS) entry which is preliminary data.</text>
</comment>
<reference evidence="2 3" key="1">
    <citation type="submission" date="2020-08" db="EMBL/GenBank/DDBJ databases">
        <title>Description of novel Flavobacterium F-380 isolate.</title>
        <authorList>
            <person name="Saticioglu I.B."/>
            <person name="Duman M."/>
            <person name="Altun S."/>
        </authorList>
    </citation>
    <scope>NUCLEOTIDE SEQUENCE [LARGE SCALE GENOMIC DNA]</scope>
    <source>
        <strain evidence="2 3">F-380</strain>
    </source>
</reference>
<protein>
    <submittedName>
        <fullName evidence="2">GNAT family N-acetyltransferase</fullName>
    </submittedName>
</protein>
<organism evidence="2 3">
    <name type="scientific">Flavobacterium kayseriense</name>
    <dbReference type="NCBI Taxonomy" id="2764714"/>
    <lineage>
        <taxon>Bacteria</taxon>
        <taxon>Pseudomonadati</taxon>
        <taxon>Bacteroidota</taxon>
        <taxon>Flavobacteriia</taxon>
        <taxon>Flavobacteriales</taxon>
        <taxon>Flavobacteriaceae</taxon>
        <taxon>Flavobacterium</taxon>
    </lineage>
</organism>